<accession>A0A3B0UHG1</accession>
<dbReference type="SUPFAM" id="SSF48452">
    <property type="entry name" value="TPR-like"/>
    <property type="match status" value="1"/>
</dbReference>
<dbReference type="SMART" id="SM00028">
    <property type="entry name" value="TPR"/>
    <property type="match status" value="1"/>
</dbReference>
<evidence type="ECO:0000313" key="1">
    <source>
        <dbReference type="EMBL" id="VAW27783.1"/>
    </source>
</evidence>
<protein>
    <submittedName>
        <fullName evidence="1">Uncharacterized protein</fullName>
    </submittedName>
</protein>
<proteinExistence type="predicted"/>
<dbReference type="InterPro" id="IPR011990">
    <property type="entry name" value="TPR-like_helical_dom_sf"/>
</dbReference>
<name>A0A3B0UHG1_9ZZZZ</name>
<dbReference type="AlphaFoldDB" id="A0A3B0UHG1"/>
<gene>
    <name evidence="1" type="ORF">MNBD_BACTEROID06-1432</name>
</gene>
<dbReference type="PROSITE" id="PS50005">
    <property type="entry name" value="TPR"/>
    <property type="match status" value="1"/>
</dbReference>
<organism evidence="1">
    <name type="scientific">hydrothermal vent metagenome</name>
    <dbReference type="NCBI Taxonomy" id="652676"/>
    <lineage>
        <taxon>unclassified sequences</taxon>
        <taxon>metagenomes</taxon>
        <taxon>ecological metagenomes</taxon>
    </lineage>
</organism>
<sequence length="464" mass="52179">MMRKIFGTITLISLVSLAAFGQKGWKWPEDSATKVKAIEMNVIQSDAVKMGDYKTAIPALKWLIANAPDLNKSIYINGAKSYESLTKEAQKEEKEAKTTLKSATDKESAEAILAEKAALREAYADTLLNMYDLRIQYFGDKPNVLNRKVFKAYKYFVKDFSKSEWLLEMFDEAFDIGGNKIPDGNLVAYMNVIKVNAKLKKINEEAILVRYDKISEVIDQKLAANVEKGKSNDTLNKKKSAIDGILMDIVDINCEFVETNMAPKFDENPDDLKLVKRMFTFMLNGKCTDSPLFLSVSMQLQKMVPDYGLCKMIASKCVANKDYSQAHSYYAEALGLTEDGIKKSEIYVSQGKVYAAQHNKAKARAMYSHAIAADPTNRAAFIGIGDLYYHSFKECSEQQDMVKDRLVFLAAYDQYKKAGDSKKMALAKEQFPSKEDLFNGNYEAGQTLSVGCWVNKSVVLRSRD</sequence>
<reference evidence="1" key="1">
    <citation type="submission" date="2018-06" db="EMBL/GenBank/DDBJ databases">
        <authorList>
            <person name="Zhirakovskaya E."/>
        </authorList>
    </citation>
    <scope>NUCLEOTIDE SEQUENCE</scope>
</reference>
<dbReference type="EMBL" id="UOES01000303">
    <property type="protein sequence ID" value="VAW27783.1"/>
    <property type="molecule type" value="Genomic_DNA"/>
</dbReference>
<dbReference type="InterPro" id="IPR019734">
    <property type="entry name" value="TPR_rpt"/>
</dbReference>
<dbReference type="Gene3D" id="1.25.40.10">
    <property type="entry name" value="Tetratricopeptide repeat domain"/>
    <property type="match status" value="1"/>
</dbReference>